<name>A0A448X891_9PLAT</name>
<dbReference type="SUPFAM" id="SSF50729">
    <property type="entry name" value="PH domain-like"/>
    <property type="match status" value="1"/>
</dbReference>
<dbReference type="Proteomes" id="UP000784294">
    <property type="component" value="Unassembled WGS sequence"/>
</dbReference>
<organism evidence="1 2">
    <name type="scientific">Protopolystoma xenopodis</name>
    <dbReference type="NCBI Taxonomy" id="117903"/>
    <lineage>
        <taxon>Eukaryota</taxon>
        <taxon>Metazoa</taxon>
        <taxon>Spiralia</taxon>
        <taxon>Lophotrochozoa</taxon>
        <taxon>Platyhelminthes</taxon>
        <taxon>Monogenea</taxon>
        <taxon>Polyopisthocotylea</taxon>
        <taxon>Polystomatidea</taxon>
        <taxon>Polystomatidae</taxon>
        <taxon>Protopolystoma</taxon>
    </lineage>
</organism>
<evidence type="ECO:0000313" key="2">
    <source>
        <dbReference type="Proteomes" id="UP000784294"/>
    </source>
</evidence>
<comment type="caution">
    <text evidence="1">The sequence shown here is derived from an EMBL/GenBank/DDBJ whole genome shotgun (WGS) entry which is preliminary data.</text>
</comment>
<evidence type="ECO:0000313" key="1">
    <source>
        <dbReference type="EMBL" id="VEL30655.1"/>
    </source>
</evidence>
<proteinExistence type="predicted"/>
<feature type="non-terminal residue" evidence="1">
    <location>
        <position position="117"/>
    </location>
</feature>
<dbReference type="InterPro" id="IPR011993">
    <property type="entry name" value="PH-like_dom_sf"/>
</dbReference>
<sequence>LYFRSTLIYFSTYSLAVHNVLYLGSVEVDRLEDAAAVRRAVSQLFAIAANLPRGLTKRTDAAIKVVPGEGITIYDRTRRGFVKKTLRPSQILWCGLDPENREFNDDELKSRGIHDAK</sequence>
<keyword evidence="2" id="KW-1185">Reference proteome</keyword>
<dbReference type="EMBL" id="CAAALY010114201">
    <property type="protein sequence ID" value="VEL30655.1"/>
    <property type="molecule type" value="Genomic_DNA"/>
</dbReference>
<evidence type="ECO:0008006" key="3">
    <source>
        <dbReference type="Google" id="ProtNLM"/>
    </source>
</evidence>
<gene>
    <name evidence="1" type="ORF">PXEA_LOCUS24095</name>
</gene>
<protein>
    <recommendedName>
        <fullName evidence="3">PID domain-containing protein</fullName>
    </recommendedName>
</protein>
<dbReference type="Gene3D" id="2.30.29.30">
    <property type="entry name" value="Pleckstrin-homology domain (PH domain)/Phosphotyrosine-binding domain (PTB)"/>
    <property type="match status" value="1"/>
</dbReference>
<reference evidence="1" key="1">
    <citation type="submission" date="2018-11" db="EMBL/GenBank/DDBJ databases">
        <authorList>
            <consortium name="Pathogen Informatics"/>
        </authorList>
    </citation>
    <scope>NUCLEOTIDE SEQUENCE</scope>
</reference>
<dbReference type="AlphaFoldDB" id="A0A448X891"/>
<dbReference type="OrthoDB" id="6273691at2759"/>
<accession>A0A448X891</accession>